<dbReference type="Pfam" id="PF20150">
    <property type="entry name" value="2EXR"/>
    <property type="match status" value="1"/>
</dbReference>
<dbReference type="PANTHER" id="PTHR35910">
    <property type="entry name" value="2EXR DOMAIN-CONTAINING PROTEIN"/>
    <property type="match status" value="1"/>
</dbReference>
<dbReference type="RefSeq" id="XP_024736429.1">
    <property type="nucleotide sequence ID" value="XM_024880287.1"/>
</dbReference>
<evidence type="ECO:0000259" key="1">
    <source>
        <dbReference type="Pfam" id="PF20150"/>
    </source>
</evidence>
<keyword evidence="3" id="KW-1185">Reference proteome</keyword>
<sequence length="236" mass="27015">MTEALQKPRATKPSEFKLFSNLPSELRLKIWTYALPGRIVELCQAVRDNTMPFYSPTTNPSLLSVNHESRTIALENYILSFPNDTHPAQIYFSPSVDTLFFPAWCWLAIDTAFGSTLPEEMKDKVRRVAIEELVWCDHWGGGVEDEVLEICEFKNLEEVVLVVRDPGFPCPCFPLFVDGPERGVLEFVRIAEAESGYYEKAMESMRDYFESILQGNPERKIPELKVMRAKRDGVLV</sequence>
<dbReference type="InterPro" id="IPR045518">
    <property type="entry name" value="2EXR"/>
</dbReference>
<dbReference type="GeneID" id="36588364"/>
<dbReference type="Proteomes" id="UP000235371">
    <property type="component" value="Unassembled WGS sequence"/>
</dbReference>
<evidence type="ECO:0000313" key="2">
    <source>
        <dbReference type="EMBL" id="PMD59525.1"/>
    </source>
</evidence>
<protein>
    <recommendedName>
        <fullName evidence="1">2EXR domain-containing protein</fullName>
    </recommendedName>
</protein>
<name>A0A2J6T933_9HELO</name>
<dbReference type="OrthoDB" id="3445278at2759"/>
<organism evidence="2 3">
    <name type="scientific">Hyaloscypha bicolor E</name>
    <dbReference type="NCBI Taxonomy" id="1095630"/>
    <lineage>
        <taxon>Eukaryota</taxon>
        <taxon>Fungi</taxon>
        <taxon>Dikarya</taxon>
        <taxon>Ascomycota</taxon>
        <taxon>Pezizomycotina</taxon>
        <taxon>Leotiomycetes</taxon>
        <taxon>Helotiales</taxon>
        <taxon>Hyaloscyphaceae</taxon>
        <taxon>Hyaloscypha</taxon>
        <taxon>Hyaloscypha bicolor</taxon>
    </lineage>
</organism>
<dbReference type="AlphaFoldDB" id="A0A2J6T933"/>
<proteinExistence type="predicted"/>
<dbReference type="EMBL" id="KZ613813">
    <property type="protein sequence ID" value="PMD59525.1"/>
    <property type="molecule type" value="Genomic_DNA"/>
</dbReference>
<dbReference type="InParanoid" id="A0A2J6T933"/>
<accession>A0A2J6T933</accession>
<dbReference type="STRING" id="1095630.A0A2J6T933"/>
<dbReference type="PANTHER" id="PTHR35910:SF6">
    <property type="entry name" value="2EXR DOMAIN-CONTAINING PROTEIN"/>
    <property type="match status" value="1"/>
</dbReference>
<feature type="domain" description="2EXR" evidence="1">
    <location>
        <begin position="16"/>
        <end position="99"/>
    </location>
</feature>
<reference evidence="2 3" key="1">
    <citation type="submission" date="2016-04" db="EMBL/GenBank/DDBJ databases">
        <title>A degradative enzymes factory behind the ericoid mycorrhizal symbiosis.</title>
        <authorList>
            <consortium name="DOE Joint Genome Institute"/>
            <person name="Martino E."/>
            <person name="Morin E."/>
            <person name="Grelet G."/>
            <person name="Kuo A."/>
            <person name="Kohler A."/>
            <person name="Daghino S."/>
            <person name="Barry K."/>
            <person name="Choi C."/>
            <person name="Cichocki N."/>
            <person name="Clum A."/>
            <person name="Copeland A."/>
            <person name="Hainaut M."/>
            <person name="Haridas S."/>
            <person name="Labutti K."/>
            <person name="Lindquist E."/>
            <person name="Lipzen A."/>
            <person name="Khouja H.-R."/>
            <person name="Murat C."/>
            <person name="Ohm R."/>
            <person name="Olson A."/>
            <person name="Spatafora J."/>
            <person name="Veneault-Fourrey C."/>
            <person name="Henrissat B."/>
            <person name="Grigoriev I."/>
            <person name="Martin F."/>
            <person name="Perotto S."/>
        </authorList>
    </citation>
    <scope>NUCLEOTIDE SEQUENCE [LARGE SCALE GENOMIC DNA]</scope>
    <source>
        <strain evidence="2 3">E</strain>
    </source>
</reference>
<gene>
    <name evidence="2" type="ORF">K444DRAFT_613125</name>
</gene>
<evidence type="ECO:0000313" key="3">
    <source>
        <dbReference type="Proteomes" id="UP000235371"/>
    </source>
</evidence>